<evidence type="ECO:0000313" key="10">
    <source>
        <dbReference type="EMBL" id="QOV90254.1"/>
    </source>
</evidence>
<dbReference type="AlphaFoldDB" id="A0A7M2WY23"/>
<feature type="compositionally biased region" description="Pro residues" evidence="8">
    <location>
        <begin position="415"/>
        <end position="425"/>
    </location>
</feature>
<sequence length="625" mass="64534">MNRPAVFFDRDNTLIACDGYLGDPDKVVLVDGAADAVARVRELGFAAVVFSNQSGVARGMFPEEAVHAVNHRLDDLLHEENPRATIDRHDFCPYHPTAKVDRYRVDSELRKPKPGMIYQAAAVLNLDLPRSWVIGDAPRDIAAGQTAGLRTVLLKIASLPPSPATNEGSEASPDFVAGSLKEAVDFIARNLGQPAASQPSATAGTAANATTAAAAGTASAAARAGVPSPTTLAAGSTAGDAWTSSGSGGSSAAAARVTSSPAAATTSSTTPTAARSADVRAEEPVKLTPRPKPSEPIKPAAAKPEPSKPEAGKPETPKQGGFVVKPSQPMPAGMSWGERMRLAKSGTSLTSAVSAARPDIPRSSATASPPAPVTTAVAPAAPIEDPVVDEVEPPVEQEPSRPSYAPTPAYTPAHTPTPAPTPTPDPVVAESAAGESDPEPVASTPAIAPEQPVAEVPARSEPAAPVEPPASAEPEPTARAEPAPTEPAEVTPQASASSNDSAALSASPPKRGLRREDLMEPTETGDVSDPTADAAERRRPRDAGDSSRTEVLLEQILAELRRRDDLVSTDFSASKLFAGITQVLALAALFYSYFNKDTSAFQSTVVLAIALQTLTISLLIMGKQK</sequence>
<evidence type="ECO:0000256" key="3">
    <source>
        <dbReference type="ARBA" id="ARBA00022490"/>
    </source>
</evidence>
<keyword evidence="9" id="KW-0812">Transmembrane</keyword>
<keyword evidence="5 10" id="KW-0378">Hydrolase</keyword>
<dbReference type="RefSeq" id="WP_206293330.1">
    <property type="nucleotide sequence ID" value="NZ_CP063458.1"/>
</dbReference>
<dbReference type="Pfam" id="PF13242">
    <property type="entry name" value="Hydrolase_like"/>
    <property type="match status" value="1"/>
</dbReference>
<dbReference type="PANTHER" id="PTHR42891">
    <property type="entry name" value="D-GLYCERO-BETA-D-MANNO-HEPTOSE-1,7-BISPHOSPHATE 7-PHOSPHATASE"/>
    <property type="match status" value="1"/>
</dbReference>
<evidence type="ECO:0000256" key="9">
    <source>
        <dbReference type="SAM" id="Phobius"/>
    </source>
</evidence>
<dbReference type="InterPro" id="IPR036412">
    <property type="entry name" value="HAD-like_sf"/>
</dbReference>
<dbReference type="KEGG" id="hbs:IPV69_02450"/>
<dbReference type="GO" id="GO:0005975">
    <property type="term" value="P:carbohydrate metabolic process"/>
    <property type="evidence" value="ECO:0007669"/>
    <property type="project" value="InterPro"/>
</dbReference>
<dbReference type="InterPro" id="IPR006549">
    <property type="entry name" value="HAD-SF_hydro_IIIA"/>
</dbReference>
<evidence type="ECO:0000256" key="2">
    <source>
        <dbReference type="ARBA" id="ARBA00005628"/>
    </source>
</evidence>
<evidence type="ECO:0000256" key="8">
    <source>
        <dbReference type="SAM" id="MobiDB-lite"/>
    </source>
</evidence>
<proteinExistence type="inferred from homology"/>
<feature type="transmembrane region" description="Helical" evidence="9">
    <location>
        <begin position="600"/>
        <end position="621"/>
    </location>
</feature>
<dbReference type="PANTHER" id="PTHR42891:SF1">
    <property type="entry name" value="D-GLYCERO-BETA-D-MANNO-HEPTOSE-1,7-BISPHOSPHATE 7-PHOSPHATASE"/>
    <property type="match status" value="1"/>
</dbReference>
<evidence type="ECO:0000256" key="4">
    <source>
        <dbReference type="ARBA" id="ARBA00022723"/>
    </source>
</evidence>
<dbReference type="Gene3D" id="3.40.50.1000">
    <property type="entry name" value="HAD superfamily/HAD-like"/>
    <property type="match status" value="1"/>
</dbReference>
<dbReference type="GO" id="GO:0016791">
    <property type="term" value="F:phosphatase activity"/>
    <property type="evidence" value="ECO:0007669"/>
    <property type="project" value="InterPro"/>
</dbReference>
<keyword evidence="3" id="KW-0963">Cytoplasm</keyword>
<evidence type="ECO:0000313" key="11">
    <source>
        <dbReference type="Proteomes" id="UP000593765"/>
    </source>
</evidence>
<feature type="region of interest" description="Disordered" evidence="8">
    <location>
        <begin position="231"/>
        <end position="548"/>
    </location>
</feature>
<feature type="compositionally biased region" description="Low complexity" evidence="8">
    <location>
        <begin position="363"/>
        <end position="385"/>
    </location>
</feature>
<dbReference type="NCBIfam" id="TIGR01662">
    <property type="entry name" value="HAD-SF-IIIA"/>
    <property type="match status" value="1"/>
</dbReference>
<evidence type="ECO:0000256" key="1">
    <source>
        <dbReference type="ARBA" id="ARBA00004496"/>
    </source>
</evidence>
<dbReference type="InterPro" id="IPR004446">
    <property type="entry name" value="Heptose_bisP_phosphatase"/>
</dbReference>
<dbReference type="SUPFAM" id="SSF56784">
    <property type="entry name" value="HAD-like"/>
    <property type="match status" value="1"/>
</dbReference>
<accession>A0A7M2WY23</accession>
<gene>
    <name evidence="10" type="ORF">IPV69_02450</name>
</gene>
<comment type="subcellular location">
    <subcellularLocation>
        <location evidence="1">Cytoplasm</location>
    </subcellularLocation>
</comment>
<feature type="compositionally biased region" description="Low complexity" evidence="8">
    <location>
        <begin position="452"/>
        <end position="507"/>
    </location>
</feature>
<evidence type="ECO:0000256" key="7">
    <source>
        <dbReference type="ARBA" id="ARBA00031828"/>
    </source>
</evidence>
<keyword evidence="4" id="KW-0479">Metal-binding</keyword>
<dbReference type="GO" id="GO:0005737">
    <property type="term" value="C:cytoplasm"/>
    <property type="evidence" value="ECO:0007669"/>
    <property type="project" value="UniProtKB-SubCell"/>
</dbReference>
<organism evidence="10 11">
    <name type="scientific">Humisphaera borealis</name>
    <dbReference type="NCBI Taxonomy" id="2807512"/>
    <lineage>
        <taxon>Bacteria</taxon>
        <taxon>Pseudomonadati</taxon>
        <taxon>Planctomycetota</taxon>
        <taxon>Phycisphaerae</taxon>
        <taxon>Tepidisphaerales</taxon>
        <taxon>Tepidisphaeraceae</taxon>
        <taxon>Humisphaera</taxon>
    </lineage>
</organism>
<keyword evidence="6" id="KW-0119">Carbohydrate metabolism</keyword>
<reference evidence="10 11" key="1">
    <citation type="submission" date="2020-10" db="EMBL/GenBank/DDBJ databases">
        <title>Wide distribution of Phycisphaera-like planctomycetes from WD2101 soil group in peatlands and genome analysis of the first cultivated representative.</title>
        <authorList>
            <person name="Dedysh S.N."/>
            <person name="Beletsky A.V."/>
            <person name="Ivanova A."/>
            <person name="Kulichevskaya I.S."/>
            <person name="Suzina N.E."/>
            <person name="Philippov D.A."/>
            <person name="Rakitin A.L."/>
            <person name="Mardanov A.V."/>
            <person name="Ravin N.V."/>
        </authorList>
    </citation>
    <scope>NUCLEOTIDE SEQUENCE [LARGE SCALE GENOMIC DNA]</scope>
    <source>
        <strain evidence="10 11">M1803</strain>
    </source>
</reference>
<dbReference type="Proteomes" id="UP000593765">
    <property type="component" value="Chromosome"/>
</dbReference>
<protein>
    <recommendedName>
        <fullName evidence="7">D,D-heptose 1,7-bisphosphate phosphatase</fullName>
    </recommendedName>
</protein>
<dbReference type="InterPro" id="IPR023214">
    <property type="entry name" value="HAD_sf"/>
</dbReference>
<name>A0A7M2WY23_9BACT</name>
<dbReference type="CDD" id="cd07503">
    <property type="entry name" value="HAD_HisB-N"/>
    <property type="match status" value="1"/>
</dbReference>
<keyword evidence="9" id="KW-0472">Membrane</keyword>
<feature type="compositionally biased region" description="Acidic residues" evidence="8">
    <location>
        <begin position="386"/>
        <end position="395"/>
    </location>
</feature>
<feature type="compositionally biased region" description="Low complexity" evidence="8">
    <location>
        <begin position="233"/>
        <end position="276"/>
    </location>
</feature>
<dbReference type="EMBL" id="CP063458">
    <property type="protein sequence ID" value="QOV90254.1"/>
    <property type="molecule type" value="Genomic_DNA"/>
</dbReference>
<dbReference type="InterPro" id="IPR006543">
    <property type="entry name" value="Histidinol-phos"/>
</dbReference>
<keyword evidence="11" id="KW-1185">Reference proteome</keyword>
<feature type="compositionally biased region" description="Basic and acidic residues" evidence="8">
    <location>
        <begin position="534"/>
        <end position="548"/>
    </location>
</feature>
<dbReference type="NCBIfam" id="TIGR01656">
    <property type="entry name" value="Histidinol-ppas"/>
    <property type="match status" value="1"/>
</dbReference>
<feature type="compositionally biased region" description="Basic and acidic residues" evidence="8">
    <location>
        <begin position="305"/>
        <end position="316"/>
    </location>
</feature>
<keyword evidence="9" id="KW-1133">Transmembrane helix</keyword>
<evidence type="ECO:0000256" key="6">
    <source>
        <dbReference type="ARBA" id="ARBA00023277"/>
    </source>
</evidence>
<dbReference type="GO" id="GO:0046872">
    <property type="term" value="F:metal ion binding"/>
    <property type="evidence" value="ECO:0007669"/>
    <property type="project" value="UniProtKB-KW"/>
</dbReference>
<comment type="similarity">
    <text evidence="2">Belongs to the GmhB family.</text>
</comment>
<evidence type="ECO:0000256" key="5">
    <source>
        <dbReference type="ARBA" id="ARBA00022801"/>
    </source>
</evidence>